<evidence type="ECO:0000313" key="3">
    <source>
        <dbReference type="EMBL" id="KAF2492915.1"/>
    </source>
</evidence>
<evidence type="ECO:0000256" key="1">
    <source>
        <dbReference type="SAM" id="Phobius"/>
    </source>
</evidence>
<dbReference type="Proteomes" id="UP000799750">
    <property type="component" value="Unassembled WGS sequence"/>
</dbReference>
<evidence type="ECO:0000313" key="4">
    <source>
        <dbReference type="Proteomes" id="UP000799750"/>
    </source>
</evidence>
<name>A0A6A6QKR2_9PEZI</name>
<accession>A0A6A6QKR2</accession>
<organism evidence="3 4">
    <name type="scientific">Lophium mytilinum</name>
    <dbReference type="NCBI Taxonomy" id="390894"/>
    <lineage>
        <taxon>Eukaryota</taxon>
        <taxon>Fungi</taxon>
        <taxon>Dikarya</taxon>
        <taxon>Ascomycota</taxon>
        <taxon>Pezizomycotina</taxon>
        <taxon>Dothideomycetes</taxon>
        <taxon>Pleosporomycetidae</taxon>
        <taxon>Mytilinidiales</taxon>
        <taxon>Mytilinidiaceae</taxon>
        <taxon>Lophium</taxon>
    </lineage>
</organism>
<dbReference type="EMBL" id="MU004193">
    <property type="protein sequence ID" value="KAF2492915.1"/>
    <property type="molecule type" value="Genomic_DNA"/>
</dbReference>
<protein>
    <submittedName>
        <fullName evidence="3">Uncharacterized protein</fullName>
    </submittedName>
</protein>
<feature type="signal peptide" evidence="2">
    <location>
        <begin position="1"/>
        <end position="18"/>
    </location>
</feature>
<keyword evidence="4" id="KW-1185">Reference proteome</keyword>
<sequence length="504" mass="55646">MRPRKALFLALIFNRVSAVAVPSVAPTPILTTLDRRQGRTPAENAAMPTFTFGPRNQYFPKRPPGDKLQIYPTGIYDDFPKDGVTVAFGPDLRKRIQDTMIKSCKDKPDDECRNALVPVLHNTDVETHTKRFAVVSAILVGILLSLIVSELFVIFRLGTAEPPKEVKFEYGDMDQIYNIGASSTIAVQQGQDGTPNTITIPSVPTQTPTATQYITLETLTKDDGERKVGDIVYHIPVDSARRIQDLLGMLGISSAQKACKGLDLNKPPKSRVRSTALEECVRQLSQIIPELENAAPQELIQLAAQNMPAQPAPGGQIGFPIQNLMLENMNMAVIAYRVAVVRVLRGDEAVPAPPPGAEVFEIPMLVRSSLAVTIVLHAVMAAGQMALNIWVPQTALTKDLKPEDFLCPKDILCIADDCKAQDEGKGILERNAFCNVAEHEGCHCRKINYPHITLVKPDYMDKQYEWLEQLIKLADVPEFEPKCDGALQDSKVGAEKFEEWVVFP</sequence>
<keyword evidence="1" id="KW-0472">Membrane</keyword>
<keyword evidence="1" id="KW-0812">Transmembrane</keyword>
<reference evidence="3" key="1">
    <citation type="journal article" date="2020" name="Stud. Mycol.">
        <title>101 Dothideomycetes genomes: a test case for predicting lifestyles and emergence of pathogens.</title>
        <authorList>
            <person name="Haridas S."/>
            <person name="Albert R."/>
            <person name="Binder M."/>
            <person name="Bloem J."/>
            <person name="Labutti K."/>
            <person name="Salamov A."/>
            <person name="Andreopoulos B."/>
            <person name="Baker S."/>
            <person name="Barry K."/>
            <person name="Bills G."/>
            <person name="Bluhm B."/>
            <person name="Cannon C."/>
            <person name="Castanera R."/>
            <person name="Culley D."/>
            <person name="Daum C."/>
            <person name="Ezra D."/>
            <person name="Gonzalez J."/>
            <person name="Henrissat B."/>
            <person name="Kuo A."/>
            <person name="Liang C."/>
            <person name="Lipzen A."/>
            <person name="Lutzoni F."/>
            <person name="Magnuson J."/>
            <person name="Mondo S."/>
            <person name="Nolan M."/>
            <person name="Ohm R."/>
            <person name="Pangilinan J."/>
            <person name="Park H.-J."/>
            <person name="Ramirez L."/>
            <person name="Alfaro M."/>
            <person name="Sun H."/>
            <person name="Tritt A."/>
            <person name="Yoshinaga Y."/>
            <person name="Zwiers L.-H."/>
            <person name="Turgeon B."/>
            <person name="Goodwin S."/>
            <person name="Spatafora J."/>
            <person name="Crous P."/>
            <person name="Grigoriev I."/>
        </authorList>
    </citation>
    <scope>NUCLEOTIDE SEQUENCE</scope>
    <source>
        <strain evidence="3">CBS 269.34</strain>
    </source>
</reference>
<evidence type="ECO:0000256" key="2">
    <source>
        <dbReference type="SAM" id="SignalP"/>
    </source>
</evidence>
<proteinExistence type="predicted"/>
<dbReference type="AlphaFoldDB" id="A0A6A6QKR2"/>
<feature type="chain" id="PRO_5025418131" evidence="2">
    <location>
        <begin position="19"/>
        <end position="504"/>
    </location>
</feature>
<gene>
    <name evidence="3" type="ORF">BU16DRAFT_592780</name>
</gene>
<feature type="transmembrane region" description="Helical" evidence="1">
    <location>
        <begin position="132"/>
        <end position="155"/>
    </location>
</feature>
<keyword evidence="2" id="KW-0732">Signal</keyword>
<dbReference type="OrthoDB" id="3793221at2759"/>
<keyword evidence="1" id="KW-1133">Transmembrane helix</keyword>